<reference evidence="1" key="1">
    <citation type="submission" date="2006-09" db="EMBL/GenBank/DDBJ databases">
        <title>Complete sequence of Rhodopseudomonas palustris BisA53.</title>
        <authorList>
            <consortium name="US DOE Joint Genome Institute"/>
            <person name="Copeland A."/>
            <person name="Lucas S."/>
            <person name="Lapidus A."/>
            <person name="Barry K."/>
            <person name="Detter J.C."/>
            <person name="Glavina del Rio T."/>
            <person name="Hammon N."/>
            <person name="Israni S."/>
            <person name="Dalin E."/>
            <person name="Tice H."/>
            <person name="Pitluck S."/>
            <person name="Chain P."/>
            <person name="Malfatti S."/>
            <person name="Shin M."/>
            <person name="Vergez L."/>
            <person name="Schmutz J."/>
            <person name="Larimer F."/>
            <person name="Land M."/>
            <person name="Hauser L."/>
            <person name="Pelletier D.A."/>
            <person name="Kyrpides N."/>
            <person name="Kim E."/>
            <person name="Harwood C.S."/>
            <person name="Oda Y."/>
            <person name="Richardson P."/>
        </authorList>
    </citation>
    <scope>NUCLEOTIDE SEQUENCE [LARGE SCALE GENOMIC DNA]</scope>
    <source>
        <strain evidence="1">BisA53</strain>
    </source>
</reference>
<dbReference type="KEGG" id="rpe:RPE_4698"/>
<evidence type="ECO:0000313" key="1">
    <source>
        <dbReference type="EMBL" id="ABJ08617.1"/>
    </source>
</evidence>
<organism evidence="1">
    <name type="scientific">Rhodopseudomonas palustris (strain BisA53)</name>
    <dbReference type="NCBI Taxonomy" id="316055"/>
    <lineage>
        <taxon>Bacteria</taxon>
        <taxon>Pseudomonadati</taxon>
        <taxon>Pseudomonadota</taxon>
        <taxon>Alphaproteobacteria</taxon>
        <taxon>Hyphomicrobiales</taxon>
        <taxon>Nitrobacteraceae</taxon>
        <taxon>Rhodopseudomonas</taxon>
    </lineage>
</organism>
<proteinExistence type="predicted"/>
<accession>Q07HG7</accession>
<dbReference type="HOGENOM" id="CLU_2357857_0_0_5"/>
<name>Q07HG7_RHOP5</name>
<dbReference type="AlphaFoldDB" id="Q07HG7"/>
<dbReference type="EMBL" id="CP000463">
    <property type="protein sequence ID" value="ABJ08617.1"/>
    <property type="molecule type" value="Genomic_DNA"/>
</dbReference>
<sequence>MASGAKVKPAPRHGVMRGSWGIRRRATGRHRESLTQYENNKIRHLSSSLRGAKRRSNPEFRAQRDGLLRFARNDGDRALICSLQPTKKRGVAAAFS</sequence>
<gene>
    <name evidence="1" type="ordered locus">RPE_4698</name>
</gene>
<protein>
    <submittedName>
        <fullName evidence="1">Uncharacterized protein</fullName>
    </submittedName>
</protein>
<dbReference type="STRING" id="316055.RPE_4698"/>